<reference evidence="3 4" key="1">
    <citation type="submission" date="2018-02" db="EMBL/GenBank/DDBJ databases">
        <title>The genomes of Aspergillus section Nigri reveals drivers in fungal speciation.</title>
        <authorList>
            <consortium name="DOE Joint Genome Institute"/>
            <person name="Vesth T.C."/>
            <person name="Nybo J."/>
            <person name="Theobald S."/>
            <person name="Brandl J."/>
            <person name="Frisvad J.C."/>
            <person name="Nielsen K.F."/>
            <person name="Lyhne E.K."/>
            <person name="Kogle M.E."/>
            <person name="Kuo A."/>
            <person name="Riley R."/>
            <person name="Clum A."/>
            <person name="Nolan M."/>
            <person name="Lipzen A."/>
            <person name="Salamov A."/>
            <person name="Henrissat B."/>
            <person name="Wiebenga A."/>
            <person name="De vries R.P."/>
            <person name="Grigoriev I.V."/>
            <person name="Mortensen U.H."/>
            <person name="Andersen M.R."/>
            <person name="Baker S.E."/>
        </authorList>
    </citation>
    <scope>NUCLEOTIDE SEQUENCE [LARGE SCALE GENOMIC DNA]</scope>
    <source>
        <strain evidence="3 4">CBS 121057</strain>
    </source>
</reference>
<dbReference type="EMBL" id="KZ826415">
    <property type="protein sequence ID" value="PYI01443.1"/>
    <property type="molecule type" value="Genomic_DNA"/>
</dbReference>
<name>A0A319F7J3_ASPSB</name>
<dbReference type="Gene3D" id="2.30.40.10">
    <property type="entry name" value="Urease, subunit C, domain 1"/>
    <property type="match status" value="1"/>
</dbReference>
<evidence type="ECO:0000259" key="2">
    <source>
        <dbReference type="Pfam" id="PF01979"/>
    </source>
</evidence>
<keyword evidence="4" id="KW-1185">Reference proteome</keyword>
<dbReference type="InterPro" id="IPR032466">
    <property type="entry name" value="Metal_Hydrolase"/>
</dbReference>
<protein>
    <recommendedName>
        <fullName evidence="2">Amidohydrolase-related domain-containing protein</fullName>
    </recommendedName>
</protein>
<dbReference type="CDD" id="cd01299">
    <property type="entry name" value="Met_dep_hydrolase_A"/>
    <property type="match status" value="1"/>
</dbReference>
<dbReference type="InterPro" id="IPR006680">
    <property type="entry name" value="Amidohydro-rel"/>
</dbReference>
<dbReference type="InterPro" id="IPR057744">
    <property type="entry name" value="OTAase-like"/>
</dbReference>
<dbReference type="Pfam" id="PF01979">
    <property type="entry name" value="Amidohydro_1"/>
    <property type="match status" value="1"/>
</dbReference>
<gene>
    <name evidence="3" type="ORF">BO78DRAFT_401274</name>
</gene>
<accession>A0A319F7J3</accession>
<dbReference type="Gene3D" id="3.20.20.140">
    <property type="entry name" value="Metal-dependent hydrolases"/>
    <property type="match status" value="1"/>
</dbReference>
<dbReference type="GO" id="GO:0016810">
    <property type="term" value="F:hydrolase activity, acting on carbon-nitrogen (but not peptide) bonds"/>
    <property type="evidence" value="ECO:0007669"/>
    <property type="project" value="InterPro"/>
</dbReference>
<dbReference type="InterPro" id="IPR051781">
    <property type="entry name" value="Metallo-dep_Hydrolase"/>
</dbReference>
<sequence length="444" mass="47678">MGSISPPTASSYKPTPADITINNHKRGDPGQIIFKNVQILDSTGRPPYPGDVLIQGERIVAVGHVDPGLIKGALVIEGGGKKTLMSGLVDAHTHLSFNNAITTEDLTTISLEEHVLATARSAKTYLDCGYTMCFGAAAARPRLDIVIKASIKSGLIPGPRTLANTPEITTTGGAIVPDISRYADGPHEMRKTVREFIDLGADNIKLSMTGDNIVENMPSDETYFTLEETVAAVEEAHNRGKRVCAHARSEASVKLCLKAGVDVIYHASYADKECIDMLEQKKDSVFVAPAINLPIATCSGEAIPYGFTVEMAEKKGIKHEVDAACKAMTEMHRRGIRVLPGGDYGFAWAPHGTYARDLQHFVERFGYTPMESIVAATALGGEIMGHPEELGKVQPGYYADVILVDGDPLEDITILQDTSRLHAIVINGHVHKQVGLSATASAKL</sequence>
<evidence type="ECO:0000313" key="3">
    <source>
        <dbReference type="EMBL" id="PYI01443.1"/>
    </source>
</evidence>
<feature type="compositionally biased region" description="Polar residues" evidence="1">
    <location>
        <begin position="1"/>
        <end position="13"/>
    </location>
</feature>
<dbReference type="SUPFAM" id="SSF51338">
    <property type="entry name" value="Composite domain of metallo-dependent hydrolases"/>
    <property type="match status" value="1"/>
</dbReference>
<proteinExistence type="predicted"/>
<feature type="domain" description="Amidohydrolase-related" evidence="2">
    <location>
        <begin position="84"/>
        <end position="430"/>
    </location>
</feature>
<organism evidence="3 4">
    <name type="scientific">Aspergillus sclerotiicarbonarius (strain CBS 121057 / IBT 28362)</name>
    <dbReference type="NCBI Taxonomy" id="1448318"/>
    <lineage>
        <taxon>Eukaryota</taxon>
        <taxon>Fungi</taxon>
        <taxon>Dikarya</taxon>
        <taxon>Ascomycota</taxon>
        <taxon>Pezizomycotina</taxon>
        <taxon>Eurotiomycetes</taxon>
        <taxon>Eurotiomycetidae</taxon>
        <taxon>Eurotiales</taxon>
        <taxon>Aspergillaceae</taxon>
        <taxon>Aspergillus</taxon>
        <taxon>Aspergillus subgen. Circumdati</taxon>
    </lineage>
</organism>
<feature type="region of interest" description="Disordered" evidence="1">
    <location>
        <begin position="1"/>
        <end position="26"/>
    </location>
</feature>
<dbReference type="Proteomes" id="UP000248423">
    <property type="component" value="Unassembled WGS sequence"/>
</dbReference>
<dbReference type="STRING" id="1448318.A0A319F7J3"/>
<dbReference type="InterPro" id="IPR011059">
    <property type="entry name" value="Metal-dep_hydrolase_composite"/>
</dbReference>
<dbReference type="PANTHER" id="PTHR43135:SF3">
    <property type="entry name" value="ALPHA-D-RIBOSE 1-METHYLPHOSPHONATE 5-TRIPHOSPHATE DIPHOSPHATASE"/>
    <property type="match status" value="1"/>
</dbReference>
<dbReference type="AlphaFoldDB" id="A0A319F7J3"/>
<evidence type="ECO:0000313" key="4">
    <source>
        <dbReference type="Proteomes" id="UP000248423"/>
    </source>
</evidence>
<dbReference type="PANTHER" id="PTHR43135">
    <property type="entry name" value="ALPHA-D-RIBOSE 1-METHYLPHOSPHONATE 5-TRIPHOSPHATE DIPHOSPHATASE"/>
    <property type="match status" value="1"/>
</dbReference>
<dbReference type="VEuPathDB" id="FungiDB:BO78DRAFT_401274"/>
<evidence type="ECO:0000256" key="1">
    <source>
        <dbReference type="SAM" id="MobiDB-lite"/>
    </source>
</evidence>
<dbReference type="SUPFAM" id="SSF51556">
    <property type="entry name" value="Metallo-dependent hydrolases"/>
    <property type="match status" value="1"/>
</dbReference>
<dbReference type="OrthoDB" id="194468at2759"/>